<evidence type="ECO:0000256" key="2">
    <source>
        <dbReference type="ARBA" id="ARBA00022448"/>
    </source>
</evidence>
<comment type="subcellular location">
    <subcellularLocation>
        <location evidence="13">Cell membrane</location>
        <topology evidence="13">Single-pass membrane protein</topology>
    </subcellularLocation>
    <subcellularLocation>
        <location evidence="12">Endomembrane system</location>
        <topology evidence="12">Single-pass membrane protein</topology>
    </subcellularLocation>
</comment>
<comment type="similarity">
    <text evidence="1 13 14">Belongs to the ATPase B chain family.</text>
</comment>
<dbReference type="InterPro" id="IPR050059">
    <property type="entry name" value="ATP_synthase_B_chain"/>
</dbReference>
<dbReference type="PANTHER" id="PTHR33445:SF1">
    <property type="entry name" value="ATP SYNTHASE SUBUNIT B"/>
    <property type="match status" value="1"/>
</dbReference>
<keyword evidence="3 13" id="KW-0138">CF(0)</keyword>
<dbReference type="EMBL" id="WTZA01000001">
    <property type="protein sequence ID" value="MXO73897.1"/>
    <property type="molecule type" value="Genomic_DNA"/>
</dbReference>
<keyword evidence="4 13" id="KW-0812">Transmembrane</keyword>
<reference evidence="17 18" key="1">
    <citation type="submission" date="2019-12" db="EMBL/GenBank/DDBJ databases">
        <title>Genomic-based taxomic classification of the family Erythrobacteraceae.</title>
        <authorList>
            <person name="Xu L."/>
        </authorList>
    </citation>
    <scope>NUCLEOTIDE SEQUENCE [LARGE SCALE GENOMIC DNA]</scope>
    <source>
        <strain evidence="17 18">100921-2</strain>
    </source>
</reference>
<evidence type="ECO:0000313" key="18">
    <source>
        <dbReference type="Proteomes" id="UP000439522"/>
    </source>
</evidence>
<dbReference type="OrthoDB" id="9805716at2"/>
<evidence type="ECO:0000256" key="12">
    <source>
        <dbReference type="ARBA" id="ARBA00037847"/>
    </source>
</evidence>
<evidence type="ECO:0000256" key="3">
    <source>
        <dbReference type="ARBA" id="ARBA00022547"/>
    </source>
</evidence>
<dbReference type="AlphaFoldDB" id="A0A6I4TB44"/>
<keyword evidence="5 13" id="KW-0375">Hydrogen ion transport</keyword>
<evidence type="ECO:0000256" key="4">
    <source>
        <dbReference type="ARBA" id="ARBA00022692"/>
    </source>
</evidence>
<keyword evidence="15" id="KW-0175">Coiled coil</keyword>
<evidence type="ECO:0000256" key="14">
    <source>
        <dbReference type="RuleBase" id="RU003848"/>
    </source>
</evidence>
<keyword evidence="2 13" id="KW-0813">Transport</keyword>
<dbReference type="CDD" id="cd06503">
    <property type="entry name" value="ATP-synt_Fo_b"/>
    <property type="match status" value="1"/>
</dbReference>
<feature type="coiled-coil region" evidence="15">
    <location>
        <begin position="51"/>
        <end position="129"/>
    </location>
</feature>
<accession>A0A6I4TB44</accession>
<evidence type="ECO:0000256" key="7">
    <source>
        <dbReference type="ARBA" id="ARBA00023065"/>
    </source>
</evidence>
<evidence type="ECO:0000256" key="1">
    <source>
        <dbReference type="ARBA" id="ARBA00005513"/>
    </source>
</evidence>
<evidence type="ECO:0000313" key="17">
    <source>
        <dbReference type="EMBL" id="MXO73897.1"/>
    </source>
</evidence>
<keyword evidence="9 13" id="KW-0066">ATP synthesis</keyword>
<dbReference type="GO" id="GO:0012505">
    <property type="term" value="C:endomembrane system"/>
    <property type="evidence" value="ECO:0007669"/>
    <property type="project" value="UniProtKB-SubCell"/>
</dbReference>
<dbReference type="HAMAP" id="MF_01398">
    <property type="entry name" value="ATP_synth_b_bprime"/>
    <property type="match status" value="1"/>
</dbReference>
<evidence type="ECO:0000256" key="8">
    <source>
        <dbReference type="ARBA" id="ARBA00023136"/>
    </source>
</evidence>
<keyword evidence="13" id="KW-1003">Cell membrane</keyword>
<comment type="caution">
    <text evidence="17">The sequence shown here is derived from an EMBL/GenBank/DDBJ whole genome shotgun (WGS) entry which is preliminary data.</text>
</comment>
<evidence type="ECO:0000256" key="15">
    <source>
        <dbReference type="SAM" id="Coils"/>
    </source>
</evidence>
<dbReference type="Pfam" id="PF00430">
    <property type="entry name" value="ATP-synt_B"/>
    <property type="match status" value="1"/>
</dbReference>
<keyword evidence="7 13" id="KW-0406">Ion transport</keyword>
<sequence>MPQFDFGNVFIPQLFWLAVFFIVLYFGIVRLTLPRLGKVMDERANRIDTDLSTAREAKEAADSLRERYQAELEANREQARAALADAKAQAGKAREQRVAAADQETGALLAAAEQRIADARGAAQEAMRDVARETTQAIVARLTGTEPSAESAAGAVDNALARR</sequence>
<dbReference type="PANTHER" id="PTHR33445">
    <property type="entry name" value="ATP SYNTHASE SUBUNIT B', CHLOROPLASTIC"/>
    <property type="match status" value="1"/>
</dbReference>
<dbReference type="Proteomes" id="UP000439522">
    <property type="component" value="Unassembled WGS sequence"/>
</dbReference>
<dbReference type="GO" id="GO:0046961">
    <property type="term" value="F:proton-transporting ATPase activity, rotational mechanism"/>
    <property type="evidence" value="ECO:0007669"/>
    <property type="project" value="TreeGrafter"/>
</dbReference>
<dbReference type="GO" id="GO:0005886">
    <property type="term" value="C:plasma membrane"/>
    <property type="evidence" value="ECO:0007669"/>
    <property type="project" value="UniProtKB-SubCell"/>
</dbReference>
<dbReference type="GO" id="GO:0045259">
    <property type="term" value="C:proton-transporting ATP synthase complex"/>
    <property type="evidence" value="ECO:0007669"/>
    <property type="project" value="UniProtKB-KW"/>
</dbReference>
<evidence type="ECO:0000256" key="11">
    <source>
        <dbReference type="ARBA" id="ARBA00025614"/>
    </source>
</evidence>
<evidence type="ECO:0000256" key="9">
    <source>
        <dbReference type="ARBA" id="ARBA00023310"/>
    </source>
</evidence>
<feature type="region of interest" description="Disordered" evidence="16">
    <location>
        <begin position="144"/>
        <end position="163"/>
    </location>
</feature>
<protein>
    <recommendedName>
        <fullName evidence="13">ATP synthase subunit b</fullName>
    </recommendedName>
    <alternativeName>
        <fullName evidence="13">ATP synthase F(0) sector subunit b</fullName>
    </alternativeName>
    <alternativeName>
        <fullName evidence="13">ATPase subunit I</fullName>
    </alternativeName>
    <alternativeName>
        <fullName evidence="13">F-type ATPase subunit b</fullName>
        <shortName evidence="13">F-ATPase subunit b</shortName>
    </alternativeName>
</protein>
<organism evidence="17 18">
    <name type="scientific">Tsuneonella aeria</name>
    <dbReference type="NCBI Taxonomy" id="1837929"/>
    <lineage>
        <taxon>Bacteria</taxon>
        <taxon>Pseudomonadati</taxon>
        <taxon>Pseudomonadota</taxon>
        <taxon>Alphaproteobacteria</taxon>
        <taxon>Sphingomonadales</taxon>
        <taxon>Erythrobacteraceae</taxon>
        <taxon>Tsuneonella</taxon>
    </lineage>
</organism>
<keyword evidence="8 13" id="KW-0472">Membrane</keyword>
<evidence type="ECO:0000256" key="5">
    <source>
        <dbReference type="ARBA" id="ARBA00022781"/>
    </source>
</evidence>
<comment type="subunit">
    <text evidence="13">F-type ATPases have 2 components, F(1) - the catalytic core - and F(0) - the membrane proton channel. F(1) has five subunits: alpha(3), beta(3), gamma(1), delta(1), epsilon(1). F(0) has three main subunits: a(1), b(2) and c(10-14). The alpha and beta chains form an alternating ring which encloses part of the gamma chain. F(1) is attached to F(0) by a central stalk formed by the gamma and epsilon chains, while a peripheral stalk is formed by the delta and b chains.</text>
</comment>
<gene>
    <name evidence="13" type="primary">atpF</name>
    <name evidence="17" type="ORF">GRI40_01490</name>
</gene>
<keyword evidence="18" id="KW-1185">Reference proteome</keyword>
<name>A0A6I4TB44_9SPHN</name>
<evidence type="ECO:0000256" key="13">
    <source>
        <dbReference type="HAMAP-Rule" id="MF_01398"/>
    </source>
</evidence>
<dbReference type="GO" id="GO:0046933">
    <property type="term" value="F:proton-transporting ATP synthase activity, rotational mechanism"/>
    <property type="evidence" value="ECO:0007669"/>
    <property type="project" value="UniProtKB-UniRule"/>
</dbReference>
<dbReference type="RefSeq" id="WP_160609704.1">
    <property type="nucleotide sequence ID" value="NZ_WTZA01000001.1"/>
</dbReference>
<dbReference type="InterPro" id="IPR002146">
    <property type="entry name" value="ATP_synth_b/b'su_bac/chlpt"/>
</dbReference>
<comment type="function">
    <text evidence="10 13">F(1)F(0) ATP synthase produces ATP from ADP in the presence of a proton or sodium gradient. F-type ATPases consist of two structural domains, F(1) containing the extramembraneous catalytic core and F(0) containing the membrane proton channel, linked together by a central stalk and a peripheral stalk. During catalysis, ATP synthesis in the catalytic domain of F(1) is coupled via a rotary mechanism of the central stalk subunits to proton translocation.</text>
</comment>
<evidence type="ECO:0000256" key="16">
    <source>
        <dbReference type="SAM" id="MobiDB-lite"/>
    </source>
</evidence>
<keyword evidence="6 13" id="KW-1133">Transmembrane helix</keyword>
<comment type="function">
    <text evidence="11">Component of the F(0) channel, it forms part of the peripheral stalk, linking F(1) to F(0). The b'-subunit is a diverged and duplicated form of b found in plants and photosynthetic bacteria.</text>
</comment>
<feature type="transmembrane region" description="Helical" evidence="13">
    <location>
        <begin position="14"/>
        <end position="33"/>
    </location>
</feature>
<evidence type="ECO:0000256" key="6">
    <source>
        <dbReference type="ARBA" id="ARBA00022989"/>
    </source>
</evidence>
<proteinExistence type="inferred from homology"/>
<evidence type="ECO:0000256" key="10">
    <source>
        <dbReference type="ARBA" id="ARBA00025198"/>
    </source>
</evidence>